<keyword evidence="1" id="KW-0175">Coiled coil</keyword>
<evidence type="ECO:0000256" key="1">
    <source>
        <dbReference type="SAM" id="Coils"/>
    </source>
</evidence>
<dbReference type="Proteomes" id="UP000077755">
    <property type="component" value="Chromosome 5"/>
</dbReference>
<sequence>MALESENSVIESVEDNEVIIPSENTIIHSNGDCGVEHVREVDLGEVKSEGFPSSGSGSMGTNSQVKKGYGLKKWKRMPRESSKERGNSMDNGTAGKREFSNVTPDSRKGVVLAETKQRSEGSVSSTNGVLKSSGLFAQGFGSGLEVGLGPVFDAVADSENSEDHSSKSSTAASAPQQRLEIPLTGGSVGDSNGFHDLAAQRGQHGRNRTGTGKKARAEQAKIEKENSYCSVESDSQGSNFVFMQGANSVTSKGRQSKFANCDGENSDEEGQGSEQHFAEELQSGFRKNMAEFEEVSQTYLPADLNWKTKEENCVNNGSSVDQDPLLESITRLQSAQEALAEEVQKFKEIGKDDIFFFSDVIQDANPSSLEGDIVNVKQNVNVLESKLEEARSTLEPSLTSTGSIQKENIEMSDLEQRISREVEDLEGLFKQRIEAMVEYLVTSKTIEDLRLAAVSNITFLEEQKLVAIEQAQVVSFSESVGYQASMPKRGVDKLETQIETGENMKLKKRTCNFALLFFIQFVLLCVALWFFVLQLVPCYTENVPT</sequence>
<gene>
    <name evidence="4" type="ORF">DCAR_0520192</name>
</gene>
<evidence type="ECO:0000313" key="4">
    <source>
        <dbReference type="EMBL" id="WOH00817.1"/>
    </source>
</evidence>
<feature type="compositionally biased region" description="Basic residues" evidence="2">
    <location>
        <begin position="203"/>
        <end position="214"/>
    </location>
</feature>
<proteinExistence type="predicted"/>
<keyword evidence="3" id="KW-1133">Transmembrane helix</keyword>
<dbReference type="InterPro" id="IPR044696">
    <property type="entry name" value="WIP1/2/3"/>
</dbReference>
<dbReference type="EMBL" id="CP093347">
    <property type="protein sequence ID" value="WOH00817.1"/>
    <property type="molecule type" value="Genomic_DNA"/>
</dbReference>
<keyword evidence="5" id="KW-1185">Reference proteome</keyword>
<evidence type="ECO:0000256" key="3">
    <source>
        <dbReference type="SAM" id="Phobius"/>
    </source>
</evidence>
<evidence type="ECO:0000313" key="5">
    <source>
        <dbReference type="Proteomes" id="UP000077755"/>
    </source>
</evidence>
<dbReference type="AlphaFoldDB" id="A0AAF1B1U8"/>
<dbReference type="PANTHER" id="PTHR34562:SF8">
    <property type="entry name" value="WPP DOMAIN-INTERACTING PROTEIN 1"/>
    <property type="match status" value="1"/>
</dbReference>
<keyword evidence="3" id="KW-0472">Membrane</keyword>
<accession>A0AAF1B1U8</accession>
<feature type="region of interest" description="Disordered" evidence="2">
    <location>
        <begin position="155"/>
        <end position="221"/>
    </location>
</feature>
<name>A0AAF1B1U8_DAUCS</name>
<reference evidence="4" key="1">
    <citation type="journal article" date="2016" name="Nat. Genet.">
        <title>A high-quality carrot genome assembly provides new insights into carotenoid accumulation and asterid genome evolution.</title>
        <authorList>
            <person name="Iorizzo M."/>
            <person name="Ellison S."/>
            <person name="Senalik D."/>
            <person name="Zeng P."/>
            <person name="Satapoomin P."/>
            <person name="Huang J."/>
            <person name="Bowman M."/>
            <person name="Iovene M."/>
            <person name="Sanseverino W."/>
            <person name="Cavagnaro P."/>
            <person name="Yildiz M."/>
            <person name="Macko-Podgorni A."/>
            <person name="Moranska E."/>
            <person name="Grzebelus E."/>
            <person name="Grzebelus D."/>
            <person name="Ashrafi H."/>
            <person name="Zheng Z."/>
            <person name="Cheng S."/>
            <person name="Spooner D."/>
            <person name="Van Deynze A."/>
            <person name="Simon P."/>
        </authorList>
    </citation>
    <scope>NUCLEOTIDE SEQUENCE</scope>
    <source>
        <tissue evidence="4">Leaf</tissue>
    </source>
</reference>
<feature type="compositionally biased region" description="Polar residues" evidence="2">
    <location>
        <begin position="51"/>
        <end position="65"/>
    </location>
</feature>
<evidence type="ECO:0008006" key="6">
    <source>
        <dbReference type="Google" id="ProtNLM"/>
    </source>
</evidence>
<feature type="region of interest" description="Disordered" evidence="2">
    <location>
        <begin position="253"/>
        <end position="276"/>
    </location>
</feature>
<feature type="transmembrane region" description="Helical" evidence="3">
    <location>
        <begin position="513"/>
        <end position="536"/>
    </location>
</feature>
<reference evidence="4" key="2">
    <citation type="submission" date="2022-03" db="EMBL/GenBank/DDBJ databases">
        <title>Draft title - Genomic analysis of global carrot germplasm unveils the trajectory of domestication and the origin of high carotenoid orange carrot.</title>
        <authorList>
            <person name="Iorizzo M."/>
            <person name="Ellison S."/>
            <person name="Senalik D."/>
            <person name="Macko-Podgorni A."/>
            <person name="Grzebelus D."/>
            <person name="Bostan H."/>
            <person name="Rolling W."/>
            <person name="Curaba J."/>
            <person name="Simon P."/>
        </authorList>
    </citation>
    <scope>NUCLEOTIDE SEQUENCE</scope>
    <source>
        <tissue evidence="4">Leaf</tissue>
    </source>
</reference>
<evidence type="ECO:0000256" key="2">
    <source>
        <dbReference type="SAM" id="MobiDB-lite"/>
    </source>
</evidence>
<protein>
    <recommendedName>
        <fullName evidence="6">WPP domain-containing protein</fullName>
    </recommendedName>
</protein>
<feature type="compositionally biased region" description="Basic and acidic residues" evidence="2">
    <location>
        <begin position="77"/>
        <end position="87"/>
    </location>
</feature>
<dbReference type="PANTHER" id="PTHR34562">
    <property type="entry name" value="WPP DOMAIN-INTERACTING PROTEIN 2"/>
    <property type="match status" value="1"/>
</dbReference>
<keyword evidence="3" id="KW-0812">Transmembrane</keyword>
<feature type="coiled-coil region" evidence="1">
    <location>
        <begin position="373"/>
        <end position="431"/>
    </location>
</feature>
<feature type="region of interest" description="Disordered" evidence="2">
    <location>
        <begin position="48"/>
        <end position="126"/>
    </location>
</feature>
<organism evidence="4 5">
    <name type="scientific">Daucus carota subsp. sativus</name>
    <name type="common">Carrot</name>
    <dbReference type="NCBI Taxonomy" id="79200"/>
    <lineage>
        <taxon>Eukaryota</taxon>
        <taxon>Viridiplantae</taxon>
        <taxon>Streptophyta</taxon>
        <taxon>Embryophyta</taxon>
        <taxon>Tracheophyta</taxon>
        <taxon>Spermatophyta</taxon>
        <taxon>Magnoliopsida</taxon>
        <taxon>eudicotyledons</taxon>
        <taxon>Gunneridae</taxon>
        <taxon>Pentapetalae</taxon>
        <taxon>asterids</taxon>
        <taxon>campanulids</taxon>
        <taxon>Apiales</taxon>
        <taxon>Apiaceae</taxon>
        <taxon>Apioideae</taxon>
        <taxon>Scandiceae</taxon>
        <taxon>Daucinae</taxon>
        <taxon>Daucus</taxon>
        <taxon>Daucus sect. Daucus</taxon>
    </lineage>
</organism>